<dbReference type="Pfam" id="PF00289">
    <property type="entry name" value="Biotin_carb_N"/>
    <property type="match status" value="1"/>
</dbReference>
<dbReference type="InterPro" id="IPR011053">
    <property type="entry name" value="Single_hybrid_motif"/>
</dbReference>
<keyword evidence="3 6" id="KW-0547">Nucleotide-binding</keyword>
<comment type="caution">
    <text evidence="10">The sequence shown here is derived from an EMBL/GenBank/DDBJ whole genome shotgun (WGS) entry which is preliminary data.</text>
</comment>
<dbReference type="SMART" id="SM00878">
    <property type="entry name" value="Biotin_carb_C"/>
    <property type="match status" value="1"/>
</dbReference>
<gene>
    <name evidence="10" type="ORF">RDB_LOCUS167701</name>
</gene>
<reference evidence="10" key="1">
    <citation type="submission" date="2021-01" db="EMBL/GenBank/DDBJ databases">
        <authorList>
            <person name="Kaushik A."/>
        </authorList>
    </citation>
    <scope>NUCLEOTIDE SEQUENCE</scope>
    <source>
        <strain evidence="10">AG1-1C</strain>
    </source>
</reference>
<dbReference type="EMBL" id="CAJMWS010000856">
    <property type="protein sequence ID" value="CAE6466427.1"/>
    <property type="molecule type" value="Genomic_DNA"/>
</dbReference>
<evidence type="ECO:0000259" key="8">
    <source>
        <dbReference type="PROSITE" id="PS50975"/>
    </source>
</evidence>
<dbReference type="FunFam" id="3.30.470.20:FF:000028">
    <property type="entry name" value="Methylcrotonoyl-CoA carboxylase subunit alpha, mitochondrial"/>
    <property type="match status" value="1"/>
</dbReference>
<dbReference type="PROSITE" id="PS50979">
    <property type="entry name" value="BC"/>
    <property type="match status" value="1"/>
</dbReference>
<dbReference type="InterPro" id="IPR000089">
    <property type="entry name" value="Biotin_lipoyl"/>
</dbReference>
<evidence type="ECO:0000313" key="11">
    <source>
        <dbReference type="Proteomes" id="UP000663846"/>
    </source>
</evidence>
<feature type="domain" description="Lipoyl-binding" evidence="7">
    <location>
        <begin position="702"/>
        <end position="776"/>
    </location>
</feature>
<evidence type="ECO:0008006" key="12">
    <source>
        <dbReference type="Google" id="ProtNLM"/>
    </source>
</evidence>
<evidence type="ECO:0000313" key="10">
    <source>
        <dbReference type="EMBL" id="CAE6466427.1"/>
    </source>
</evidence>
<evidence type="ECO:0000256" key="2">
    <source>
        <dbReference type="ARBA" id="ARBA00022598"/>
    </source>
</evidence>
<name>A0A8H3GU52_9AGAM</name>
<proteinExistence type="predicted"/>
<dbReference type="Gene3D" id="3.30.470.20">
    <property type="entry name" value="ATP-grasp fold, B domain"/>
    <property type="match status" value="1"/>
</dbReference>
<dbReference type="InterPro" id="IPR005481">
    <property type="entry name" value="BC-like_N"/>
</dbReference>
<protein>
    <recommendedName>
        <fullName evidence="12">3-methylcrotonyl-CoA carboxylase alpha subunit</fullName>
    </recommendedName>
</protein>
<dbReference type="Proteomes" id="UP000663846">
    <property type="component" value="Unassembled WGS sequence"/>
</dbReference>
<dbReference type="PROSITE" id="PS00867">
    <property type="entry name" value="CPSASE_2"/>
    <property type="match status" value="1"/>
</dbReference>
<dbReference type="Gene3D" id="3.30.1490.20">
    <property type="entry name" value="ATP-grasp fold, A domain"/>
    <property type="match status" value="1"/>
</dbReference>
<dbReference type="InterPro" id="IPR005479">
    <property type="entry name" value="CPAse_ATP-bd"/>
</dbReference>
<dbReference type="InterPro" id="IPR050856">
    <property type="entry name" value="Biotin_carboxylase_complex"/>
</dbReference>
<evidence type="ECO:0000256" key="3">
    <source>
        <dbReference type="ARBA" id="ARBA00022741"/>
    </source>
</evidence>
<dbReference type="GO" id="GO:0005524">
    <property type="term" value="F:ATP binding"/>
    <property type="evidence" value="ECO:0007669"/>
    <property type="project" value="UniProtKB-UniRule"/>
</dbReference>
<accession>A0A8H3GU52</accession>
<dbReference type="SMART" id="SM01209">
    <property type="entry name" value="GARS_A"/>
    <property type="match status" value="1"/>
</dbReference>
<dbReference type="PANTHER" id="PTHR18866:SF33">
    <property type="entry name" value="METHYLCROTONOYL-COA CARBOXYLASE SUBUNIT ALPHA, MITOCHONDRIAL-RELATED"/>
    <property type="match status" value="1"/>
</dbReference>
<dbReference type="SUPFAM" id="SSF52440">
    <property type="entry name" value="PreATP-grasp domain"/>
    <property type="match status" value="1"/>
</dbReference>
<evidence type="ECO:0000259" key="7">
    <source>
        <dbReference type="PROSITE" id="PS50968"/>
    </source>
</evidence>
<comment type="cofactor">
    <cofactor evidence="1">
        <name>biotin</name>
        <dbReference type="ChEBI" id="CHEBI:57586"/>
    </cofactor>
</comment>
<evidence type="ECO:0000256" key="6">
    <source>
        <dbReference type="PROSITE-ProRule" id="PRU00409"/>
    </source>
</evidence>
<evidence type="ECO:0000256" key="4">
    <source>
        <dbReference type="ARBA" id="ARBA00022840"/>
    </source>
</evidence>
<feature type="domain" description="Biotin carboxylation" evidence="9">
    <location>
        <begin position="86"/>
        <end position="533"/>
    </location>
</feature>
<evidence type="ECO:0000256" key="1">
    <source>
        <dbReference type="ARBA" id="ARBA00001953"/>
    </source>
</evidence>
<dbReference type="SUPFAM" id="SSF51246">
    <property type="entry name" value="Rudiment single hybrid motif"/>
    <property type="match status" value="1"/>
</dbReference>
<dbReference type="SUPFAM" id="SSF51230">
    <property type="entry name" value="Single hybrid motif"/>
    <property type="match status" value="1"/>
</dbReference>
<keyword evidence="5" id="KW-0092">Biotin</keyword>
<dbReference type="InterPro" id="IPR011761">
    <property type="entry name" value="ATP-grasp"/>
</dbReference>
<dbReference type="GO" id="GO:0005739">
    <property type="term" value="C:mitochondrion"/>
    <property type="evidence" value="ECO:0007669"/>
    <property type="project" value="TreeGrafter"/>
</dbReference>
<dbReference type="FunFam" id="3.40.50.20:FF:000010">
    <property type="entry name" value="Propionyl-CoA carboxylase subunit alpha"/>
    <property type="match status" value="1"/>
</dbReference>
<dbReference type="FunFam" id="3.30.1490.20:FF:000003">
    <property type="entry name" value="acetyl-CoA carboxylase isoform X1"/>
    <property type="match status" value="1"/>
</dbReference>
<dbReference type="CDD" id="cd06850">
    <property type="entry name" value="biotinyl_domain"/>
    <property type="match status" value="1"/>
</dbReference>
<sequence length="776" mass="84089">MIPTSKKVTATVLRQTSASAARKCTLTTLVREPARGTTSVIARTRPGQHGHTTSRVVQQDRIGARRNFASLPPQGSVKKPGAAKPLFNKILIANRGEIACRVIRTARKLGVKTVAVYSEVDRDALHVKMADEAYCIGPAPSSESYLRMDKIIDVAKRSGAQAVHPGYGFLSENAIFAQQLADADLTFIGPPASAIIAMASKSESKDIMTRAGVPCVPGYHGADQSPAKLLSEAKSIGFPVLIKAVLGGGGKGMKIAYSASEFEEALVSAQREAAKSFGDSRVLVEKYIERPRHVEVQVFGDTKGDVVSLWERDCSVQRRHQKIIEEAPAPGLSEDVRRDLGDKAVAAAKAVGYVGAGTVEFIFDNDTQQFYFMEMNTRLQVEHPITEMITQQDLVQWQLEVASGNPLPLQQHAIPQIGHAFEARIYAENPRNNFMPDVGPLLHLTTPAPSESVRLEDGFEAGSQIEVFYDPLIAKLVVHGRDRTEALRVLRKALEEYHIVGLSTNIEFLHTLASHSAFVRAEVETGFIKKYHDDLFPPIAEPVPDLLAQAALFVVLRDQPVFSAESTASPWTTLSARRFGGDLHERRITFQHESLGEAPLEAIISSISSGNFKVQIVTPNINRTFENVSARITAGSSTRLECTLDNALRRTTIVPQAPTGVGLNAAAERLHIFHGGAKTVLSIPPPKWLLSLGNDLAKNVGGGSIRAPMPSVVVEVKVRVGDSVKKGDAVVVLESMKTETVLRASVDGTVQNVGCTAGEMVEEGRELVGIQTEIVE</sequence>
<dbReference type="SUPFAM" id="SSF56059">
    <property type="entry name" value="Glutathione synthetase ATP-binding domain-like"/>
    <property type="match status" value="1"/>
</dbReference>
<keyword evidence="2" id="KW-0436">Ligase</keyword>
<dbReference type="InterPro" id="IPR016185">
    <property type="entry name" value="PreATP-grasp_dom_sf"/>
</dbReference>
<dbReference type="Gene3D" id="3.40.50.20">
    <property type="match status" value="1"/>
</dbReference>
<dbReference type="Pfam" id="PF02785">
    <property type="entry name" value="Biotin_carb_C"/>
    <property type="match status" value="1"/>
</dbReference>
<dbReference type="InterPro" id="IPR011054">
    <property type="entry name" value="Rudment_hybrid_motif"/>
</dbReference>
<organism evidence="10 11">
    <name type="scientific">Rhizoctonia solani</name>
    <dbReference type="NCBI Taxonomy" id="456999"/>
    <lineage>
        <taxon>Eukaryota</taxon>
        <taxon>Fungi</taxon>
        <taxon>Dikarya</taxon>
        <taxon>Basidiomycota</taxon>
        <taxon>Agaricomycotina</taxon>
        <taxon>Agaricomycetes</taxon>
        <taxon>Cantharellales</taxon>
        <taxon>Ceratobasidiaceae</taxon>
        <taxon>Rhizoctonia</taxon>
    </lineage>
</organism>
<dbReference type="Pfam" id="PF02786">
    <property type="entry name" value="CPSase_L_D2"/>
    <property type="match status" value="1"/>
</dbReference>
<dbReference type="GO" id="GO:0004485">
    <property type="term" value="F:methylcrotonoyl-CoA carboxylase activity"/>
    <property type="evidence" value="ECO:0007669"/>
    <property type="project" value="TreeGrafter"/>
</dbReference>
<dbReference type="Gene3D" id="3.30.700.40">
    <property type="match status" value="1"/>
</dbReference>
<dbReference type="InterPro" id="IPR011764">
    <property type="entry name" value="Biotin_carboxylation_dom"/>
</dbReference>
<dbReference type="PROSITE" id="PS50975">
    <property type="entry name" value="ATP_GRASP"/>
    <property type="match status" value="1"/>
</dbReference>
<dbReference type="InterPro" id="IPR013815">
    <property type="entry name" value="ATP_grasp_subdomain_1"/>
</dbReference>
<dbReference type="InterPro" id="IPR005482">
    <property type="entry name" value="Biotin_COase_C"/>
</dbReference>
<dbReference type="PROSITE" id="PS50968">
    <property type="entry name" value="BIOTINYL_LIPOYL"/>
    <property type="match status" value="1"/>
</dbReference>
<dbReference type="AlphaFoldDB" id="A0A8H3GU52"/>
<keyword evidence="4 6" id="KW-0067">ATP-binding</keyword>
<dbReference type="PANTHER" id="PTHR18866">
    <property type="entry name" value="CARBOXYLASE:PYRUVATE/ACETYL-COA/PROPIONYL-COA CARBOXYLASE"/>
    <property type="match status" value="1"/>
</dbReference>
<evidence type="ECO:0000256" key="5">
    <source>
        <dbReference type="ARBA" id="ARBA00023267"/>
    </source>
</evidence>
<dbReference type="Gene3D" id="2.40.50.100">
    <property type="match status" value="1"/>
</dbReference>
<dbReference type="GO" id="GO:0046872">
    <property type="term" value="F:metal ion binding"/>
    <property type="evidence" value="ECO:0007669"/>
    <property type="project" value="InterPro"/>
</dbReference>
<feature type="domain" description="ATP-grasp" evidence="8">
    <location>
        <begin position="205"/>
        <end position="403"/>
    </location>
</feature>
<dbReference type="Pfam" id="PF00364">
    <property type="entry name" value="Biotin_lipoyl"/>
    <property type="match status" value="1"/>
</dbReference>
<evidence type="ECO:0000259" key="9">
    <source>
        <dbReference type="PROSITE" id="PS50979"/>
    </source>
</evidence>